<organism evidence="3 4">
    <name type="scientific">Methanogenium marinum</name>
    <dbReference type="NCBI Taxonomy" id="348610"/>
    <lineage>
        <taxon>Archaea</taxon>
        <taxon>Methanobacteriati</taxon>
        <taxon>Methanobacteriota</taxon>
        <taxon>Stenosarchaea group</taxon>
        <taxon>Methanomicrobia</taxon>
        <taxon>Methanomicrobiales</taxon>
        <taxon>Methanomicrobiaceae</taxon>
        <taxon>Methanogenium</taxon>
    </lineage>
</organism>
<dbReference type="Pfam" id="PF09843">
    <property type="entry name" value="DUF2070"/>
    <property type="match status" value="1"/>
</dbReference>
<comment type="caution">
    <text evidence="3">The sequence shown here is derived from an EMBL/GenBank/DDBJ whole genome shotgun (WGS) entry which is preliminary data.</text>
</comment>
<feature type="transmembrane region" description="Helical" evidence="1">
    <location>
        <begin position="49"/>
        <end position="72"/>
    </location>
</feature>
<proteinExistence type="predicted"/>
<dbReference type="Proteomes" id="UP001143747">
    <property type="component" value="Unassembled WGS sequence"/>
</dbReference>
<feature type="transmembrane region" description="Helical" evidence="1">
    <location>
        <begin position="84"/>
        <end position="107"/>
    </location>
</feature>
<evidence type="ECO:0000256" key="1">
    <source>
        <dbReference type="SAM" id="Phobius"/>
    </source>
</evidence>
<name>A0A9Q4PV91_9EURY</name>
<keyword evidence="1" id="KW-0472">Membrane</keyword>
<evidence type="ECO:0000259" key="2">
    <source>
        <dbReference type="Pfam" id="PF09843"/>
    </source>
</evidence>
<feature type="domain" description="DUF2070" evidence="2">
    <location>
        <begin position="10"/>
        <end position="573"/>
    </location>
</feature>
<reference evidence="3" key="1">
    <citation type="submission" date="2022-01" db="EMBL/GenBank/DDBJ databases">
        <title>Draft genome of Methanogenium marinum DSM 15558.</title>
        <authorList>
            <person name="Chen S.-C."/>
            <person name="You Y.-T."/>
        </authorList>
    </citation>
    <scope>NUCLEOTIDE SEQUENCE</scope>
    <source>
        <strain evidence="3">DSM 15558</strain>
    </source>
</reference>
<keyword evidence="4" id="KW-1185">Reference proteome</keyword>
<dbReference type="AlphaFoldDB" id="A0A9Q4PV91"/>
<feature type="transmembrane region" description="Helical" evidence="1">
    <location>
        <begin position="113"/>
        <end position="134"/>
    </location>
</feature>
<evidence type="ECO:0000313" key="4">
    <source>
        <dbReference type="Proteomes" id="UP001143747"/>
    </source>
</evidence>
<feature type="transmembrane region" description="Helical" evidence="1">
    <location>
        <begin position="553"/>
        <end position="580"/>
    </location>
</feature>
<accession>A0A9Q4PV91</accession>
<sequence>MTEKGGNSTLEDLSRYIFAAPAWPRSVAIMILLGIVIDGAGFIGGRNYLLVFGFLGYVIPALFAFVVTKPLVEFFGGKITWNRSALLSMSCMVFQVIVSFLLLFLPYPNLYPVVFAVALGVVFATRLIVLAAIADYRMKRMVPAAALQSIAAAAAGAFYFGIDFLYFVLALHLLFGCGVLLFLWLVERPLKKNFRISALHFINAFIAHNTDGDKALDDFFMEIGEDVYVQQASIFFSREGRGDITFTVPNLHPGPMGEIGGANLPKLLHDMIGPDTFVAHGCATHDFNLVSESEVTLMADAVKASRCDAVFVPKATPSKRYTCGTVDICAQGFGDTLLLVATRSPEMTEDLEYAIGLAVMAECRGHYRHVAFVDAHNCMVDVTEPIVAGSLTAYEYWKAAEEASVECAKVPLSSFEAGSGYRKVPFSREEGFGDLGIMALVIRVEGQVTAYVLFDGNNVEHGTREVLRNHLLTLVDECEIMTTDSHVVNMLSGRNPVGYRVTAEEIVPYAEDAVRAAMADLAPAEAAGGTGWVEGVTVFGSNRISQLASTVNAMLTFVAPLGLAILLFAFLLSVVAYLVLL</sequence>
<feature type="transmembrane region" description="Helical" evidence="1">
    <location>
        <begin position="141"/>
        <end position="160"/>
    </location>
</feature>
<gene>
    <name evidence="3" type="ORF">L0665_03955</name>
</gene>
<protein>
    <submittedName>
        <fullName evidence="3">DUF2070 family protein</fullName>
    </submittedName>
</protein>
<feature type="transmembrane region" description="Helical" evidence="1">
    <location>
        <begin position="22"/>
        <end position="43"/>
    </location>
</feature>
<evidence type="ECO:0000313" key="3">
    <source>
        <dbReference type="EMBL" id="MDE4907765.1"/>
    </source>
</evidence>
<keyword evidence="1" id="KW-1133">Transmembrane helix</keyword>
<keyword evidence="1" id="KW-0812">Transmembrane</keyword>
<dbReference type="RefSeq" id="WP_274924413.1">
    <property type="nucleotide sequence ID" value="NZ_JAKELO010000002.1"/>
</dbReference>
<dbReference type="EMBL" id="JAKELO010000002">
    <property type="protein sequence ID" value="MDE4907765.1"/>
    <property type="molecule type" value="Genomic_DNA"/>
</dbReference>
<dbReference type="InterPro" id="IPR019204">
    <property type="entry name" value="DUF2070_membrane"/>
</dbReference>
<feature type="transmembrane region" description="Helical" evidence="1">
    <location>
        <begin position="166"/>
        <end position="186"/>
    </location>
</feature>